<proteinExistence type="predicted"/>
<reference evidence="1 2" key="1">
    <citation type="submission" date="2024-08" db="EMBL/GenBank/DDBJ databases">
        <authorList>
            <person name="Cucini C."/>
            <person name="Frati F."/>
        </authorList>
    </citation>
    <scope>NUCLEOTIDE SEQUENCE [LARGE SCALE GENOMIC DNA]</scope>
</reference>
<gene>
    <name evidence="1" type="ORF">ODALV1_LOCUS11699</name>
</gene>
<keyword evidence="2" id="KW-1185">Reference proteome</keyword>
<evidence type="ECO:0000313" key="2">
    <source>
        <dbReference type="Proteomes" id="UP001642540"/>
    </source>
</evidence>
<name>A0ABP1QI98_9HEXA</name>
<evidence type="ECO:0000313" key="1">
    <source>
        <dbReference type="EMBL" id="CAL8104265.1"/>
    </source>
</evidence>
<organism evidence="1 2">
    <name type="scientific">Orchesella dallaii</name>
    <dbReference type="NCBI Taxonomy" id="48710"/>
    <lineage>
        <taxon>Eukaryota</taxon>
        <taxon>Metazoa</taxon>
        <taxon>Ecdysozoa</taxon>
        <taxon>Arthropoda</taxon>
        <taxon>Hexapoda</taxon>
        <taxon>Collembola</taxon>
        <taxon>Entomobryomorpha</taxon>
        <taxon>Entomobryoidea</taxon>
        <taxon>Orchesellidae</taxon>
        <taxon>Orchesellinae</taxon>
        <taxon>Orchesella</taxon>
    </lineage>
</organism>
<comment type="caution">
    <text evidence="1">The sequence shown here is derived from an EMBL/GenBank/DDBJ whole genome shotgun (WGS) entry which is preliminary data.</text>
</comment>
<dbReference type="EMBL" id="CAXLJM020000035">
    <property type="protein sequence ID" value="CAL8104265.1"/>
    <property type="molecule type" value="Genomic_DNA"/>
</dbReference>
<accession>A0ABP1QI98</accession>
<protein>
    <submittedName>
        <fullName evidence="1">Uncharacterized protein</fullName>
    </submittedName>
</protein>
<sequence>MQFLVFDAAYQFPKLEDLDMRISMGDLTRLKEACPRLRKLRSNLMEGTTVDRVPKNLETVFRALEQWKETLKEVELLNAVDFGNCSPSYRVDLPNLKVLTIRSCPYASYEQVPAFQNLKPLVFENWVKHVEIYRKMEVEFTETLIRVVEGNANVMDLFFQ</sequence>
<dbReference type="Proteomes" id="UP001642540">
    <property type="component" value="Unassembled WGS sequence"/>
</dbReference>